<dbReference type="Gene3D" id="3.30.160.670">
    <property type="match status" value="1"/>
</dbReference>
<dbReference type="EMBL" id="LN827929">
    <property type="protein sequence ID" value="CEZ19501.1"/>
    <property type="molecule type" value="Genomic_DNA"/>
</dbReference>
<dbReference type="PROSITE" id="PS51257">
    <property type="entry name" value="PROKAR_LIPOPROTEIN"/>
    <property type="match status" value="1"/>
</dbReference>
<gene>
    <name evidence="3" type="ORF">BN1208_0615</name>
</gene>
<name>A0A0D6EVH9_9PROT</name>
<dbReference type="Pfam" id="PF13590">
    <property type="entry name" value="DUF4136"/>
    <property type="match status" value="1"/>
</dbReference>
<dbReference type="AlphaFoldDB" id="A0A0D6EVH9"/>
<feature type="signal peptide" evidence="1">
    <location>
        <begin position="1"/>
        <end position="23"/>
    </location>
</feature>
<evidence type="ECO:0000259" key="2">
    <source>
        <dbReference type="Pfam" id="PF13590"/>
    </source>
</evidence>
<evidence type="ECO:0000313" key="4">
    <source>
        <dbReference type="Proteomes" id="UP000064007"/>
    </source>
</evidence>
<dbReference type="RefSeq" id="WP_046487787.1">
    <property type="nucleotide sequence ID" value="NZ_LN827929.1"/>
</dbReference>
<organism evidence="3 4">
    <name type="scientific">Candidatus Methylopumilus planktonicus</name>
    <dbReference type="NCBI Taxonomy" id="1581557"/>
    <lineage>
        <taxon>Bacteria</taxon>
        <taxon>Pseudomonadati</taxon>
        <taxon>Pseudomonadota</taxon>
        <taxon>Betaproteobacteria</taxon>
        <taxon>Nitrosomonadales</taxon>
        <taxon>Methylophilaceae</taxon>
        <taxon>Candidatus Methylopumilus</taxon>
    </lineage>
</organism>
<keyword evidence="1" id="KW-0732">Signal</keyword>
<dbReference type="HOGENOM" id="CLU_1265711_0_0_4"/>
<evidence type="ECO:0000313" key="3">
    <source>
        <dbReference type="EMBL" id="CEZ19501.1"/>
    </source>
</evidence>
<evidence type="ECO:0000256" key="1">
    <source>
        <dbReference type="SAM" id="SignalP"/>
    </source>
</evidence>
<proteinExistence type="predicted"/>
<accession>A0A0D6EVH9</accession>
<dbReference type="KEGG" id="mbat:BN1208_0615"/>
<reference evidence="4" key="1">
    <citation type="submission" date="2014-12" db="EMBL/GenBank/DDBJ databases">
        <authorList>
            <person name="Salcher M.M."/>
        </authorList>
    </citation>
    <scope>NUCLEOTIDE SEQUENCE [LARGE SCALE GENOMIC DNA]</scope>
    <source>
        <strain evidence="4">MMS-10A-171</strain>
    </source>
</reference>
<keyword evidence="4" id="KW-1185">Reference proteome</keyword>
<protein>
    <recommendedName>
        <fullName evidence="2">DUF4136 domain-containing protein</fullName>
    </recommendedName>
</protein>
<dbReference type="Proteomes" id="UP000064007">
    <property type="component" value="Chromosome 1"/>
</dbReference>
<sequence>MKFFFLLLSLLSLISISGCQSLAEKNPVLKGELTVFHELPNDFKPPTIAIVPWHQSQKGSLEFKNYVAILKDRIEKLGFTVIDHSKKPELLLFFDYGDDMGKEMTETYTVPDFGMIGYSGYSLNSWAMYPGLPMYGYRGYQTHTNKYTLYTRYIHIDIAKPKSKDKELDKVYEGSLRSKGTCSKLTATLPYLIDMYFNNFPGKNNETQSLEKSWNGVC</sequence>
<dbReference type="OrthoDB" id="8538075at2"/>
<dbReference type="InterPro" id="IPR025411">
    <property type="entry name" value="DUF4136"/>
</dbReference>
<feature type="chain" id="PRO_5002303562" description="DUF4136 domain-containing protein" evidence="1">
    <location>
        <begin position="24"/>
        <end position="218"/>
    </location>
</feature>
<dbReference type="STRING" id="1581557.BN1208_0615"/>
<feature type="domain" description="DUF4136" evidence="2">
    <location>
        <begin position="55"/>
        <end position="202"/>
    </location>
</feature>